<dbReference type="eggNOG" id="COG0047">
    <property type="taxonomic scope" value="Bacteria"/>
</dbReference>
<dbReference type="SUPFAM" id="SSF52317">
    <property type="entry name" value="Class I glutamine amidotransferase-like"/>
    <property type="match status" value="1"/>
</dbReference>
<dbReference type="EMBL" id="CP001998">
    <property type="protein sequence ID" value="ADE53174.1"/>
    <property type="molecule type" value="Genomic_DNA"/>
</dbReference>
<keyword evidence="2" id="KW-1185">Reference proteome</keyword>
<dbReference type="AlphaFoldDB" id="D5EL72"/>
<protein>
    <submittedName>
        <fullName evidence="1">Phosphoribosylformylglycinamidine synthase</fullName>
    </submittedName>
</protein>
<dbReference type="Gene3D" id="3.40.50.880">
    <property type="match status" value="1"/>
</dbReference>
<dbReference type="InterPro" id="IPR029062">
    <property type="entry name" value="Class_I_gatase-like"/>
</dbReference>
<accession>D5EL72</accession>
<name>D5EL72_CORAD</name>
<proteinExistence type="predicted"/>
<reference evidence="1 2" key="1">
    <citation type="journal article" date="2010" name="Stand. Genomic Sci.">
        <title>Complete genome sequence of Coraliomargarita akajimensis type strain (04OKA010-24).</title>
        <authorList>
            <person name="Mavromatis K."/>
            <person name="Abt B."/>
            <person name="Brambilla E."/>
            <person name="Lapidus A."/>
            <person name="Copeland A."/>
            <person name="Deshpande S."/>
            <person name="Nolan M."/>
            <person name="Lucas S."/>
            <person name="Tice H."/>
            <person name="Cheng J.F."/>
            <person name="Han C."/>
            <person name="Detter J.C."/>
            <person name="Woyke T."/>
            <person name="Goodwin L."/>
            <person name="Pitluck S."/>
            <person name="Held B."/>
            <person name="Brettin T."/>
            <person name="Tapia R."/>
            <person name="Ivanova N."/>
            <person name="Mikhailova N."/>
            <person name="Pati A."/>
            <person name="Liolios K."/>
            <person name="Chen A."/>
            <person name="Palaniappan K."/>
            <person name="Land M."/>
            <person name="Hauser L."/>
            <person name="Chang Y.J."/>
            <person name="Jeffries C.D."/>
            <person name="Rohde M."/>
            <person name="Goker M."/>
            <person name="Bristow J."/>
            <person name="Eisen J.A."/>
            <person name="Markowitz V."/>
            <person name="Hugenholtz P."/>
            <person name="Klenk H.P."/>
            <person name="Kyrpides N.C."/>
        </authorList>
    </citation>
    <scope>NUCLEOTIDE SEQUENCE [LARGE SCALE GENOMIC DNA]</scope>
    <source>
        <strain evidence="2">DSM 45221 / IAM 15411 / JCM 23193 / KCTC 12865</strain>
    </source>
</reference>
<dbReference type="STRING" id="583355.Caka_0145"/>
<organism evidence="1 2">
    <name type="scientific">Coraliomargarita akajimensis (strain DSM 45221 / IAM 15411 / JCM 23193 / KCTC 12865 / 04OKA010-24)</name>
    <dbReference type="NCBI Taxonomy" id="583355"/>
    <lineage>
        <taxon>Bacteria</taxon>
        <taxon>Pseudomonadati</taxon>
        <taxon>Verrucomicrobiota</taxon>
        <taxon>Opitutia</taxon>
        <taxon>Puniceicoccales</taxon>
        <taxon>Coraliomargaritaceae</taxon>
        <taxon>Coraliomargarita</taxon>
    </lineage>
</organism>
<sequence>MPHPERLFRAVQMSYRAPGTFEGEAGPWMKMFQNARSYVG</sequence>
<evidence type="ECO:0000313" key="2">
    <source>
        <dbReference type="Proteomes" id="UP000000925"/>
    </source>
</evidence>
<dbReference type="Pfam" id="PF13507">
    <property type="entry name" value="GATase_5"/>
    <property type="match status" value="1"/>
</dbReference>
<gene>
    <name evidence="1" type="ordered locus">Caka_0145</name>
</gene>
<dbReference type="HOGENOM" id="CLU_3288096_0_0_0"/>
<dbReference type="KEGG" id="caa:Caka_0145"/>
<evidence type="ECO:0000313" key="1">
    <source>
        <dbReference type="EMBL" id="ADE53174.1"/>
    </source>
</evidence>
<dbReference type="Proteomes" id="UP000000925">
    <property type="component" value="Chromosome"/>
</dbReference>